<name>A0A914LAF8_MELIC</name>
<dbReference type="WBParaSite" id="Minc3s00359g10952">
    <property type="protein sequence ID" value="Minc3s00359g10952"/>
    <property type="gene ID" value="Minc3s00359g10952"/>
</dbReference>
<dbReference type="AlphaFoldDB" id="A0A914LAF8"/>
<dbReference type="SMART" id="SM00181">
    <property type="entry name" value="EGF"/>
    <property type="match status" value="4"/>
</dbReference>
<protein>
    <submittedName>
        <fullName evidence="8">EGF-like domain-containing protein</fullName>
    </submittedName>
</protein>
<feature type="domain" description="EGF-like" evidence="6">
    <location>
        <begin position="98"/>
        <end position="134"/>
    </location>
</feature>
<proteinExistence type="predicted"/>
<organism evidence="7 8">
    <name type="scientific">Meloidogyne incognita</name>
    <name type="common">Southern root-knot nematode worm</name>
    <name type="synonym">Oxyuris incognita</name>
    <dbReference type="NCBI Taxonomy" id="6306"/>
    <lineage>
        <taxon>Eukaryota</taxon>
        <taxon>Metazoa</taxon>
        <taxon>Ecdysozoa</taxon>
        <taxon>Nematoda</taxon>
        <taxon>Chromadorea</taxon>
        <taxon>Rhabditida</taxon>
        <taxon>Tylenchina</taxon>
        <taxon>Tylenchomorpha</taxon>
        <taxon>Tylenchoidea</taxon>
        <taxon>Meloidogynidae</taxon>
        <taxon>Meloidogyninae</taxon>
        <taxon>Meloidogyne</taxon>
        <taxon>Meloidogyne incognita group</taxon>
    </lineage>
</organism>
<evidence type="ECO:0000256" key="3">
    <source>
        <dbReference type="ARBA" id="ARBA00022737"/>
    </source>
</evidence>
<evidence type="ECO:0000256" key="2">
    <source>
        <dbReference type="ARBA" id="ARBA00022729"/>
    </source>
</evidence>
<dbReference type="Gene3D" id="2.10.25.10">
    <property type="entry name" value="Laminin"/>
    <property type="match status" value="2"/>
</dbReference>
<dbReference type="PROSITE" id="PS50026">
    <property type="entry name" value="EGF_3"/>
    <property type="match status" value="3"/>
</dbReference>
<keyword evidence="2" id="KW-0732">Signal</keyword>
<feature type="domain" description="EGF-like" evidence="6">
    <location>
        <begin position="164"/>
        <end position="205"/>
    </location>
</feature>
<keyword evidence="4 5" id="KW-1015">Disulfide bond</keyword>
<dbReference type="InterPro" id="IPR051022">
    <property type="entry name" value="Notch_Cell-Fate_Det"/>
</dbReference>
<dbReference type="Proteomes" id="UP000887563">
    <property type="component" value="Unplaced"/>
</dbReference>
<dbReference type="PANTHER" id="PTHR24049">
    <property type="entry name" value="CRUMBS FAMILY MEMBER"/>
    <property type="match status" value="1"/>
</dbReference>
<dbReference type="GO" id="GO:0007157">
    <property type="term" value="P:heterophilic cell-cell adhesion via plasma membrane cell adhesion molecules"/>
    <property type="evidence" value="ECO:0007669"/>
    <property type="project" value="TreeGrafter"/>
</dbReference>
<keyword evidence="1 5" id="KW-0245">EGF-like domain</keyword>
<evidence type="ECO:0000256" key="1">
    <source>
        <dbReference type="ARBA" id="ARBA00022536"/>
    </source>
</evidence>
<dbReference type="SUPFAM" id="SSF57196">
    <property type="entry name" value="EGF/Laminin"/>
    <property type="match status" value="2"/>
</dbReference>
<dbReference type="PROSITE" id="PS01186">
    <property type="entry name" value="EGF_2"/>
    <property type="match status" value="1"/>
</dbReference>
<feature type="disulfide bond" evidence="5">
    <location>
        <begin position="124"/>
        <end position="133"/>
    </location>
</feature>
<accession>A0A914LAF8</accession>
<evidence type="ECO:0000259" key="6">
    <source>
        <dbReference type="PROSITE" id="PS50026"/>
    </source>
</evidence>
<sequence>MKVRVVRSRENKRVNILTRRDKECYNFPKFIGTFCEIPILTQPKYCPSPFVLFKNSSTGEDECVCVRPRNAVNLPIKVNLLLDLNQNLEEEGSTCELQESNCPEEECQNGGECVQLGIKAFCICPSDFVGVHCERHKDNEITINSSLNENNNFPSEIIPLIQAKEKECKVKGKNCLNGGICTFSNLENNESFCKCNEKFTGLWCDRPFRSAIDQTLKERHFLEALFTTEKTSTIKNEFVQNCTQCSQNSTIKCLLIDNKKAKCLCLNGYSGVYCDLENKHPCFSKNCSKTPSKHQCIPVNYLNNNYKCGCPPGFRGSVNCSESPILGFSNSSVLLIQQNQIKNNKNYNLEFTFRTTLNNVHLVSGESLLGELL</sequence>
<feature type="disulfide bond" evidence="5">
    <location>
        <begin position="195"/>
        <end position="204"/>
    </location>
</feature>
<feature type="domain" description="EGF-like" evidence="6">
    <location>
        <begin position="278"/>
        <end position="321"/>
    </location>
</feature>
<comment type="caution">
    <text evidence="5">Lacks conserved residue(s) required for the propagation of feature annotation.</text>
</comment>
<dbReference type="InterPro" id="IPR000742">
    <property type="entry name" value="EGF"/>
</dbReference>
<keyword evidence="3" id="KW-0677">Repeat</keyword>
<evidence type="ECO:0000256" key="4">
    <source>
        <dbReference type="ARBA" id="ARBA00023157"/>
    </source>
</evidence>
<dbReference type="PROSITE" id="PS00022">
    <property type="entry name" value="EGF_1"/>
    <property type="match status" value="2"/>
</dbReference>
<reference evidence="8" key="1">
    <citation type="submission" date="2022-11" db="UniProtKB">
        <authorList>
            <consortium name="WormBaseParasite"/>
        </authorList>
    </citation>
    <scope>IDENTIFICATION</scope>
</reference>
<dbReference type="PANTHER" id="PTHR24049:SF22">
    <property type="entry name" value="DROSOPHILA CRUMBS HOMOLOG"/>
    <property type="match status" value="1"/>
</dbReference>
<evidence type="ECO:0000256" key="5">
    <source>
        <dbReference type="PROSITE-ProRule" id="PRU00076"/>
    </source>
</evidence>
<evidence type="ECO:0000313" key="8">
    <source>
        <dbReference type="WBParaSite" id="Minc3s00359g10952"/>
    </source>
</evidence>
<evidence type="ECO:0000313" key="7">
    <source>
        <dbReference type="Proteomes" id="UP000887563"/>
    </source>
</evidence>
<dbReference type="GO" id="GO:0045197">
    <property type="term" value="P:establishment or maintenance of epithelial cell apical/basal polarity"/>
    <property type="evidence" value="ECO:0007669"/>
    <property type="project" value="TreeGrafter"/>
</dbReference>
<dbReference type="GO" id="GO:0032991">
    <property type="term" value="C:protein-containing complex"/>
    <property type="evidence" value="ECO:0007669"/>
    <property type="project" value="TreeGrafter"/>
</dbReference>
<dbReference type="GO" id="GO:0005886">
    <property type="term" value="C:plasma membrane"/>
    <property type="evidence" value="ECO:0007669"/>
    <property type="project" value="TreeGrafter"/>
</dbReference>
<keyword evidence="7" id="KW-1185">Reference proteome</keyword>
<dbReference type="Pfam" id="PF00008">
    <property type="entry name" value="EGF"/>
    <property type="match status" value="1"/>
</dbReference>